<dbReference type="Gene3D" id="1.10.400.10">
    <property type="entry name" value="GI Alpha 1, domain 2-like"/>
    <property type="match status" value="1"/>
</dbReference>
<dbReference type="GO" id="GO:0005737">
    <property type="term" value="C:cytoplasm"/>
    <property type="evidence" value="ECO:0007669"/>
    <property type="project" value="TreeGrafter"/>
</dbReference>
<evidence type="ECO:0000256" key="3">
    <source>
        <dbReference type="ARBA" id="ARBA00023134"/>
    </source>
</evidence>
<dbReference type="InterPro" id="IPR002975">
    <property type="entry name" value="Fungi_Gprotein_alpha"/>
</dbReference>
<feature type="binding site" evidence="5">
    <location>
        <begin position="271"/>
        <end position="274"/>
    </location>
    <ligand>
        <name>GTP</name>
        <dbReference type="ChEBI" id="CHEBI:37565"/>
    </ligand>
</feature>
<name>A0A5C2RTI0_9APHY</name>
<dbReference type="EMBL" id="ML122314">
    <property type="protein sequence ID" value="RPD53855.1"/>
    <property type="molecule type" value="Genomic_DNA"/>
</dbReference>
<dbReference type="GO" id="GO:0000750">
    <property type="term" value="P:pheromone-dependent signal transduction involved in conjugation with cellular fusion"/>
    <property type="evidence" value="ECO:0007669"/>
    <property type="project" value="TreeGrafter"/>
</dbReference>
<keyword evidence="6" id="KW-0460">Magnesium</keyword>
<dbReference type="GO" id="GO:0007186">
    <property type="term" value="P:G protein-coupled receptor signaling pathway"/>
    <property type="evidence" value="ECO:0007669"/>
    <property type="project" value="InterPro"/>
</dbReference>
<sequence>MGACTSKITGRPAGKYNEMPAQSEKSTKSTDRLPVKILLLGASGSGKTTIFKQMRLVHHMPFSRQEIESYRQLIYLNVTDGLQSGISRMNTTGFFVSEENRELLRVVENCDRDLKDDQPFPSEYHHFIEWLWRDPNVQAVYRNGNEAGIPENLSYYSQNLDRLFDPHFQPNNQDILHAHVLSTGITETTFPLQTRHDLVLVDVGGSKSERRKWRYCAEGASAVLFVVNLAGYNQFMREDEDTNQMEDALALWEKTCRDPSLANTVLILLLNKCDLFEEKIAYADIKNFFPDYKGPSGDPEAGRKYFRNKFRDISREIFAAQKRNFHCHYTTATNTMNIRLVMASVQGTIFPSTTVTCFRS</sequence>
<dbReference type="PRINTS" id="PR01241">
    <property type="entry name" value="GPROTEINAFNG"/>
</dbReference>
<dbReference type="GO" id="GO:0005834">
    <property type="term" value="C:heterotrimeric G-protein complex"/>
    <property type="evidence" value="ECO:0007669"/>
    <property type="project" value="InterPro"/>
</dbReference>
<feature type="binding site" evidence="5">
    <location>
        <position position="332"/>
    </location>
    <ligand>
        <name>GTP</name>
        <dbReference type="ChEBI" id="CHEBI:37565"/>
    </ligand>
</feature>
<dbReference type="PROSITE" id="PS51882">
    <property type="entry name" value="G_ALPHA"/>
    <property type="match status" value="1"/>
</dbReference>
<dbReference type="STRING" id="1328759.A0A5C2RTI0"/>
<protein>
    <submittedName>
        <fullName evidence="8">Heterotrimeric G protein alpha subunit 4</fullName>
    </submittedName>
</protein>
<evidence type="ECO:0000256" key="7">
    <source>
        <dbReference type="SAM" id="MobiDB-lite"/>
    </source>
</evidence>
<dbReference type="CDD" id="cd00066">
    <property type="entry name" value="G-alpha"/>
    <property type="match status" value="1"/>
</dbReference>
<evidence type="ECO:0000256" key="1">
    <source>
        <dbReference type="ARBA" id="ARBA00022723"/>
    </source>
</evidence>
<keyword evidence="3 5" id="KW-0342">GTP-binding</keyword>
<dbReference type="GO" id="GO:0031683">
    <property type="term" value="F:G-protein beta/gamma-subunit complex binding"/>
    <property type="evidence" value="ECO:0007669"/>
    <property type="project" value="InterPro"/>
</dbReference>
<dbReference type="GO" id="GO:0003924">
    <property type="term" value="F:GTPase activity"/>
    <property type="evidence" value="ECO:0007669"/>
    <property type="project" value="InterPro"/>
</dbReference>
<dbReference type="SMART" id="SM00275">
    <property type="entry name" value="G_alpha"/>
    <property type="match status" value="1"/>
</dbReference>
<dbReference type="InterPro" id="IPR011025">
    <property type="entry name" value="GproteinA_insert"/>
</dbReference>
<dbReference type="InterPro" id="IPR027417">
    <property type="entry name" value="P-loop_NTPase"/>
</dbReference>
<keyword evidence="1 6" id="KW-0479">Metal-binding</keyword>
<dbReference type="PRINTS" id="PR00318">
    <property type="entry name" value="GPROTEINA"/>
</dbReference>
<dbReference type="GO" id="GO:0001664">
    <property type="term" value="F:G protein-coupled receptor binding"/>
    <property type="evidence" value="ECO:0007669"/>
    <property type="project" value="InterPro"/>
</dbReference>
<evidence type="ECO:0000256" key="2">
    <source>
        <dbReference type="ARBA" id="ARBA00022741"/>
    </source>
</evidence>
<dbReference type="SUPFAM" id="SSF47895">
    <property type="entry name" value="Transducin (alpha subunit), insertion domain"/>
    <property type="match status" value="1"/>
</dbReference>
<organism evidence="8 9">
    <name type="scientific">Lentinus tigrinus ALCF2SS1-6</name>
    <dbReference type="NCBI Taxonomy" id="1328759"/>
    <lineage>
        <taxon>Eukaryota</taxon>
        <taxon>Fungi</taxon>
        <taxon>Dikarya</taxon>
        <taxon>Basidiomycota</taxon>
        <taxon>Agaricomycotina</taxon>
        <taxon>Agaricomycetes</taxon>
        <taxon>Polyporales</taxon>
        <taxon>Polyporaceae</taxon>
        <taxon>Lentinus</taxon>
    </lineage>
</organism>
<keyword evidence="2 5" id="KW-0547">Nucleotide-binding</keyword>
<feature type="binding site" evidence="6">
    <location>
        <position position="182"/>
    </location>
    <ligand>
        <name>Mg(2+)</name>
        <dbReference type="ChEBI" id="CHEBI:18420"/>
    </ligand>
</feature>
<gene>
    <name evidence="8" type="ORF">L227DRAFT_581010</name>
</gene>
<keyword evidence="4" id="KW-0807">Transducer</keyword>
<dbReference type="PANTHER" id="PTHR10218">
    <property type="entry name" value="GTP-BINDING PROTEIN ALPHA SUBUNIT"/>
    <property type="match status" value="1"/>
</dbReference>
<dbReference type="InterPro" id="IPR001019">
    <property type="entry name" value="Gprotein_alpha_su"/>
</dbReference>
<dbReference type="Gene3D" id="3.40.50.300">
    <property type="entry name" value="P-loop containing nucleotide triphosphate hydrolases"/>
    <property type="match status" value="1"/>
</dbReference>
<keyword evidence="9" id="KW-1185">Reference proteome</keyword>
<evidence type="ECO:0000256" key="5">
    <source>
        <dbReference type="PIRSR" id="PIRSR601019-1"/>
    </source>
</evidence>
<reference evidence="8" key="1">
    <citation type="journal article" date="2018" name="Genome Biol. Evol.">
        <title>Genomics and development of Lentinus tigrinus, a white-rot wood-decaying mushroom with dimorphic fruiting bodies.</title>
        <authorList>
            <person name="Wu B."/>
            <person name="Xu Z."/>
            <person name="Knudson A."/>
            <person name="Carlson A."/>
            <person name="Chen N."/>
            <person name="Kovaka S."/>
            <person name="LaButti K."/>
            <person name="Lipzen A."/>
            <person name="Pennachio C."/>
            <person name="Riley R."/>
            <person name="Schakwitz W."/>
            <person name="Umezawa K."/>
            <person name="Ohm R.A."/>
            <person name="Grigoriev I.V."/>
            <person name="Nagy L.G."/>
            <person name="Gibbons J."/>
            <person name="Hibbett D."/>
        </authorList>
    </citation>
    <scope>NUCLEOTIDE SEQUENCE [LARGE SCALE GENOMIC DNA]</scope>
    <source>
        <strain evidence="8">ALCF2SS1-6</strain>
    </source>
</reference>
<evidence type="ECO:0000313" key="9">
    <source>
        <dbReference type="Proteomes" id="UP000313359"/>
    </source>
</evidence>
<dbReference type="Proteomes" id="UP000313359">
    <property type="component" value="Unassembled WGS sequence"/>
</dbReference>
<evidence type="ECO:0000256" key="6">
    <source>
        <dbReference type="PIRSR" id="PIRSR601019-2"/>
    </source>
</evidence>
<accession>A0A5C2RTI0</accession>
<feature type="region of interest" description="Disordered" evidence="7">
    <location>
        <begin position="1"/>
        <end position="29"/>
    </location>
</feature>
<evidence type="ECO:0000313" key="8">
    <source>
        <dbReference type="EMBL" id="RPD53855.1"/>
    </source>
</evidence>
<dbReference type="AlphaFoldDB" id="A0A5C2RTI0"/>
<evidence type="ECO:0000256" key="4">
    <source>
        <dbReference type="ARBA" id="ARBA00023224"/>
    </source>
</evidence>
<proteinExistence type="predicted"/>
<dbReference type="GO" id="GO:0046872">
    <property type="term" value="F:metal ion binding"/>
    <property type="evidence" value="ECO:0007669"/>
    <property type="project" value="UniProtKB-KW"/>
</dbReference>
<dbReference type="OrthoDB" id="2737599at2759"/>
<dbReference type="GO" id="GO:0005525">
    <property type="term" value="F:GTP binding"/>
    <property type="evidence" value="ECO:0007669"/>
    <property type="project" value="UniProtKB-KW"/>
</dbReference>
<dbReference type="Pfam" id="PF00503">
    <property type="entry name" value="G-alpha"/>
    <property type="match status" value="1"/>
</dbReference>
<dbReference type="SUPFAM" id="SSF52540">
    <property type="entry name" value="P-loop containing nucleoside triphosphate hydrolases"/>
    <property type="match status" value="1"/>
</dbReference>
<feature type="binding site" evidence="6">
    <location>
        <position position="48"/>
    </location>
    <ligand>
        <name>Mg(2+)</name>
        <dbReference type="ChEBI" id="CHEBI:18420"/>
    </ligand>
</feature>
<dbReference type="PANTHER" id="PTHR10218:SF242">
    <property type="entry name" value="GUANINE NUCLEOTIDE-BINDING PROTEIN ALPHA-1 SUBUNIT"/>
    <property type="match status" value="1"/>
</dbReference>
<dbReference type="FunFam" id="3.40.50.300:FF:000692">
    <property type="entry name" value="Guanine nucleotide-binding protein subunit alpha"/>
    <property type="match status" value="1"/>
</dbReference>